<dbReference type="EMBL" id="JALNUB010000004">
    <property type="protein sequence ID" value="MCK8141816.1"/>
    <property type="molecule type" value="Genomic_DNA"/>
</dbReference>
<proteinExistence type="predicted"/>
<keyword evidence="2" id="KW-1185">Reference proteome</keyword>
<dbReference type="Gene3D" id="2.180.10.10">
    <property type="entry name" value="RHS repeat-associated core"/>
    <property type="match status" value="1"/>
</dbReference>
<dbReference type="NCBIfam" id="TIGR03696">
    <property type="entry name" value="Rhs_assc_core"/>
    <property type="match status" value="1"/>
</dbReference>
<name>A0A9X1XSL9_9FLAO</name>
<sequence>MGSTSYITTRNGSISQHVEYIAFGEILFEEHSSSFSSPYLFNGKELDRETNLSYYGARYLDMKTSLWLNVDPSKEKYPNIGSNVFCLNNPIIYTDPDGRDPIIGIIDAIASFALDVGMDYFGGMLIEGKSSQQSYDDIGWWSAGLNAAGAYAVATVTPTGTSTLAKIAKFAKSTEGKIVISVVSKMTTKALDKYSQGKYDDANHEFSFSKVSLLDLFWESAIETLVEQGFGSKADEVLASLKKENKKLYNKLEKQANKIAAGESKKRVSNYAKKVAEQKLKRNDAIETVLKTKTGEKVLHGSTSKKLNKETNPTQ</sequence>
<dbReference type="RefSeq" id="WP_248428175.1">
    <property type="nucleotide sequence ID" value="NZ_JALNUB010000004.1"/>
</dbReference>
<comment type="caution">
    <text evidence="1">The sequence shown here is derived from an EMBL/GenBank/DDBJ whole genome shotgun (WGS) entry which is preliminary data.</text>
</comment>
<dbReference type="PANTHER" id="PTHR32305:SF15">
    <property type="entry name" value="PROTEIN RHSA-RELATED"/>
    <property type="match status" value="1"/>
</dbReference>
<protein>
    <submittedName>
        <fullName evidence="1">RHS repeat-associated core domain-containing protein</fullName>
    </submittedName>
</protein>
<reference evidence="1" key="1">
    <citation type="submission" date="2022-04" db="EMBL/GenBank/DDBJ databases">
        <title>Flavobacterium pygoscelis sp. nov. isolated from Chinstrap chick (Pygoscelis antarcticus).</title>
        <authorList>
            <person name="Irgang R."/>
            <person name="Poblete-Morales M."/>
            <person name="Avendano-Herrera R."/>
        </authorList>
    </citation>
    <scope>NUCLEOTIDE SEQUENCE</scope>
    <source>
        <strain evidence="1">I-SCBP12n</strain>
    </source>
</reference>
<evidence type="ECO:0000313" key="1">
    <source>
        <dbReference type="EMBL" id="MCK8141816.1"/>
    </source>
</evidence>
<gene>
    <name evidence="1" type="ORF">MW871_07900</name>
</gene>
<accession>A0A9X1XSL9</accession>
<evidence type="ECO:0000313" key="2">
    <source>
        <dbReference type="Proteomes" id="UP001139260"/>
    </source>
</evidence>
<dbReference type="InterPro" id="IPR050708">
    <property type="entry name" value="T6SS_VgrG/RHS"/>
</dbReference>
<dbReference type="PANTHER" id="PTHR32305">
    <property type="match status" value="1"/>
</dbReference>
<organism evidence="1 2">
    <name type="scientific">Flavobacterium pygoscelis</name>
    <dbReference type="NCBI Taxonomy" id="2893176"/>
    <lineage>
        <taxon>Bacteria</taxon>
        <taxon>Pseudomonadati</taxon>
        <taxon>Bacteroidota</taxon>
        <taxon>Flavobacteriia</taxon>
        <taxon>Flavobacteriales</taxon>
        <taxon>Flavobacteriaceae</taxon>
        <taxon>Flavobacterium</taxon>
    </lineage>
</organism>
<dbReference type="AlphaFoldDB" id="A0A9X1XSL9"/>
<dbReference type="InterPro" id="IPR022385">
    <property type="entry name" value="Rhs_assc_core"/>
</dbReference>
<dbReference type="Proteomes" id="UP001139260">
    <property type="component" value="Unassembled WGS sequence"/>
</dbReference>